<dbReference type="WBParaSite" id="maker-unitig_32161-snap-gene-0.2-mRNA-1">
    <property type="protein sequence ID" value="maker-unitig_32161-snap-gene-0.2-mRNA-1"/>
    <property type="gene ID" value="maker-unitig_32161-snap-gene-0.2"/>
</dbReference>
<keyword evidence="1" id="KW-0433">Leucine-rich repeat</keyword>
<protein>
    <submittedName>
        <fullName evidence="5">LRRCT domain-containing protein</fullName>
    </submittedName>
</protein>
<dbReference type="Gene3D" id="3.80.10.10">
    <property type="entry name" value="Ribonuclease Inhibitor"/>
    <property type="match status" value="1"/>
</dbReference>
<dbReference type="AlphaFoldDB" id="A0A1I8FF29"/>
<evidence type="ECO:0000256" key="2">
    <source>
        <dbReference type="ARBA" id="ARBA00022737"/>
    </source>
</evidence>
<evidence type="ECO:0000256" key="1">
    <source>
        <dbReference type="ARBA" id="ARBA00022614"/>
    </source>
</evidence>
<reference evidence="5" key="1">
    <citation type="submission" date="2016-11" db="UniProtKB">
        <authorList>
            <consortium name="WormBaseParasite"/>
        </authorList>
    </citation>
    <scope>IDENTIFICATION</scope>
</reference>
<dbReference type="InterPro" id="IPR050541">
    <property type="entry name" value="LRR_TM_domain-containing"/>
</dbReference>
<evidence type="ECO:0000313" key="4">
    <source>
        <dbReference type="Proteomes" id="UP000095280"/>
    </source>
</evidence>
<feature type="region of interest" description="Disordered" evidence="3">
    <location>
        <begin position="455"/>
        <end position="475"/>
    </location>
</feature>
<sequence length="645" mass="70746">ASNISQLEHGWLLNLTGLQLIDLSDNQLRHFVDHRSLAHATRAEPERSARARLVANGQANATPVCDCPARLRPGARRGGARRRRRNWRLRLSRLAETGGTPAASSTRRTARGGARRLGHISDARHEDFLCVCWELQRQPLPDRFCPTVRNCTARCLHGCACYRSPRLEPRQPAMPQLRDAGSGRLAGRSICRPSELICPGLPAGRLRRVSKQSLRWSSAGLSAPLTELMLNSSGVEVVEPDALDFNQSVGQLWLNNNSLAGLDPAVFNSLAGVRTVWLSGNPWRCSCDAGWLTLHRYLNRTALDGAAAGQLYELNDAGRLVALCDRIAEVLAQRGSATGRSCQFGDGHRAADWPGLRLLQLRHRLLLHLRLRLLRTADCARPSLSAAVRSVENFDVFLWLAGALIRTVWLKWPPFCIRPSPSFEMTPSTSASTAMMAARPPQPLQTRVALRRLAGRRHPAEPTASSSLLSEHSGRSSADELRRPIRATSFASILLHLLCPVAAPRRRPSPDLKRLAGWSGLARLCRHSLVSEIFASEAAACCDLACHKPCDLQLLRGQRMRAAAHDGGRSRLFSPGGLSSRHAAARSTARSSGIGAKRLAKLRRFLTPPRPDSCSVAIDKLYVISNRLRVSLAPKRTGRTSLGPD</sequence>
<evidence type="ECO:0000256" key="3">
    <source>
        <dbReference type="SAM" id="MobiDB-lite"/>
    </source>
</evidence>
<evidence type="ECO:0000313" key="5">
    <source>
        <dbReference type="WBParaSite" id="maker-unitig_32161-snap-gene-0.2-mRNA-1"/>
    </source>
</evidence>
<keyword evidence="4" id="KW-1185">Reference proteome</keyword>
<dbReference type="Proteomes" id="UP000095280">
    <property type="component" value="Unplaced"/>
</dbReference>
<accession>A0A1I8FF29</accession>
<organism evidence="4 5">
    <name type="scientific">Macrostomum lignano</name>
    <dbReference type="NCBI Taxonomy" id="282301"/>
    <lineage>
        <taxon>Eukaryota</taxon>
        <taxon>Metazoa</taxon>
        <taxon>Spiralia</taxon>
        <taxon>Lophotrochozoa</taxon>
        <taxon>Platyhelminthes</taxon>
        <taxon>Rhabditophora</taxon>
        <taxon>Macrostomorpha</taxon>
        <taxon>Macrostomida</taxon>
        <taxon>Macrostomidae</taxon>
        <taxon>Macrostomum</taxon>
    </lineage>
</organism>
<feature type="region of interest" description="Disordered" evidence="3">
    <location>
        <begin position="97"/>
        <end position="116"/>
    </location>
</feature>
<dbReference type="SUPFAM" id="SSF52058">
    <property type="entry name" value="L domain-like"/>
    <property type="match status" value="1"/>
</dbReference>
<name>A0A1I8FF29_9PLAT</name>
<dbReference type="GO" id="GO:0005886">
    <property type="term" value="C:plasma membrane"/>
    <property type="evidence" value="ECO:0007669"/>
    <property type="project" value="TreeGrafter"/>
</dbReference>
<keyword evidence="2" id="KW-0677">Repeat</keyword>
<dbReference type="PANTHER" id="PTHR24369">
    <property type="entry name" value="ANTIGEN BSP, PUTATIVE-RELATED"/>
    <property type="match status" value="1"/>
</dbReference>
<dbReference type="InterPro" id="IPR032675">
    <property type="entry name" value="LRR_dom_sf"/>
</dbReference>
<proteinExistence type="predicted"/>
<dbReference type="PANTHER" id="PTHR24369:SF212">
    <property type="entry name" value="LEUCINE-RICH REPEAT-CONTAINING PROTEIN 4B-LIKE"/>
    <property type="match status" value="1"/>
</dbReference>